<protein>
    <submittedName>
        <fullName evidence="2">Uncharacterized protein</fullName>
    </submittedName>
</protein>
<proteinExistence type="predicted"/>
<comment type="caution">
    <text evidence="2">The sequence shown here is derived from an EMBL/GenBank/DDBJ whole genome shotgun (WGS) entry which is preliminary data.</text>
</comment>
<evidence type="ECO:0000313" key="2">
    <source>
        <dbReference type="EMBL" id="KAK4224281.1"/>
    </source>
</evidence>
<reference evidence="2" key="2">
    <citation type="submission" date="2023-05" db="EMBL/GenBank/DDBJ databases">
        <authorList>
            <consortium name="Lawrence Berkeley National Laboratory"/>
            <person name="Steindorff A."/>
            <person name="Hensen N."/>
            <person name="Bonometti L."/>
            <person name="Westerberg I."/>
            <person name="Brannstrom I.O."/>
            <person name="Guillou S."/>
            <person name="Cros-Aarteil S."/>
            <person name="Calhoun S."/>
            <person name="Haridas S."/>
            <person name="Kuo A."/>
            <person name="Mondo S."/>
            <person name="Pangilinan J."/>
            <person name="Riley R."/>
            <person name="Labutti K."/>
            <person name="Andreopoulos B."/>
            <person name="Lipzen A."/>
            <person name="Chen C."/>
            <person name="Yanf M."/>
            <person name="Daum C."/>
            <person name="Ng V."/>
            <person name="Clum A."/>
            <person name="Ohm R."/>
            <person name="Martin F."/>
            <person name="Silar P."/>
            <person name="Natvig D."/>
            <person name="Lalanne C."/>
            <person name="Gautier V."/>
            <person name="Ament-Velasquez S.L."/>
            <person name="Kruys A."/>
            <person name="Hutchinson M.I."/>
            <person name="Powell A.J."/>
            <person name="Barry K."/>
            <person name="Miller A.N."/>
            <person name="Grigoriev I.V."/>
            <person name="Debuchy R."/>
            <person name="Gladieux P."/>
            <person name="Thoren M.H."/>
            <person name="Johannesson H."/>
        </authorList>
    </citation>
    <scope>NUCLEOTIDE SEQUENCE</scope>
    <source>
        <strain evidence="2">CBS 990.96</strain>
    </source>
</reference>
<organism evidence="2 3">
    <name type="scientific">Podospora fimiseda</name>
    <dbReference type="NCBI Taxonomy" id="252190"/>
    <lineage>
        <taxon>Eukaryota</taxon>
        <taxon>Fungi</taxon>
        <taxon>Dikarya</taxon>
        <taxon>Ascomycota</taxon>
        <taxon>Pezizomycotina</taxon>
        <taxon>Sordariomycetes</taxon>
        <taxon>Sordariomycetidae</taxon>
        <taxon>Sordariales</taxon>
        <taxon>Podosporaceae</taxon>
        <taxon>Podospora</taxon>
    </lineage>
</organism>
<gene>
    <name evidence="2" type="ORF">QBC38DRAFT_458502</name>
</gene>
<keyword evidence="1" id="KW-0812">Transmembrane</keyword>
<name>A0AAN7GQ16_9PEZI</name>
<dbReference type="Proteomes" id="UP001301958">
    <property type="component" value="Unassembled WGS sequence"/>
</dbReference>
<keyword evidence="1" id="KW-1133">Transmembrane helix</keyword>
<accession>A0AAN7GQ16</accession>
<sequence length="146" mass="16002">MIQTCDDFLILFKTASQFAVTWNRDPPRKMLLVLLASPDSSAQVKLDRHPNLVAASKLASPASVLRLVDPRDRLVGADFLVDKLSPPAAFVIAVCAYSASSSALAQICWILVVLRPIIVVVVMGIVVKFQLSGRNQPPTRFWCLTL</sequence>
<keyword evidence="3" id="KW-1185">Reference proteome</keyword>
<dbReference type="EMBL" id="MU865398">
    <property type="protein sequence ID" value="KAK4224281.1"/>
    <property type="molecule type" value="Genomic_DNA"/>
</dbReference>
<dbReference type="AlphaFoldDB" id="A0AAN7GQ16"/>
<feature type="non-terminal residue" evidence="2">
    <location>
        <position position="146"/>
    </location>
</feature>
<evidence type="ECO:0000256" key="1">
    <source>
        <dbReference type="SAM" id="Phobius"/>
    </source>
</evidence>
<keyword evidence="1" id="KW-0472">Membrane</keyword>
<evidence type="ECO:0000313" key="3">
    <source>
        <dbReference type="Proteomes" id="UP001301958"/>
    </source>
</evidence>
<feature type="transmembrane region" description="Helical" evidence="1">
    <location>
        <begin position="103"/>
        <end position="127"/>
    </location>
</feature>
<reference evidence="2" key="1">
    <citation type="journal article" date="2023" name="Mol. Phylogenet. Evol.">
        <title>Genome-scale phylogeny and comparative genomics of the fungal order Sordariales.</title>
        <authorList>
            <person name="Hensen N."/>
            <person name="Bonometti L."/>
            <person name="Westerberg I."/>
            <person name="Brannstrom I.O."/>
            <person name="Guillou S."/>
            <person name="Cros-Aarteil S."/>
            <person name="Calhoun S."/>
            <person name="Haridas S."/>
            <person name="Kuo A."/>
            <person name="Mondo S."/>
            <person name="Pangilinan J."/>
            <person name="Riley R."/>
            <person name="LaButti K."/>
            <person name="Andreopoulos B."/>
            <person name="Lipzen A."/>
            <person name="Chen C."/>
            <person name="Yan M."/>
            <person name="Daum C."/>
            <person name="Ng V."/>
            <person name="Clum A."/>
            <person name="Steindorff A."/>
            <person name="Ohm R.A."/>
            <person name="Martin F."/>
            <person name="Silar P."/>
            <person name="Natvig D.O."/>
            <person name="Lalanne C."/>
            <person name="Gautier V."/>
            <person name="Ament-Velasquez S.L."/>
            <person name="Kruys A."/>
            <person name="Hutchinson M.I."/>
            <person name="Powell A.J."/>
            <person name="Barry K."/>
            <person name="Miller A.N."/>
            <person name="Grigoriev I.V."/>
            <person name="Debuchy R."/>
            <person name="Gladieux P."/>
            <person name="Hiltunen Thoren M."/>
            <person name="Johannesson H."/>
        </authorList>
    </citation>
    <scope>NUCLEOTIDE SEQUENCE</scope>
    <source>
        <strain evidence="2">CBS 990.96</strain>
    </source>
</reference>